<name>A0A3A6TRI8_9GAMM</name>
<reference evidence="1 2" key="1">
    <citation type="submission" date="2018-09" db="EMBL/GenBank/DDBJ databases">
        <title>Phylogeny of the Shewanellaceae, and recommendation for two new genera, Pseudoshewanella and Parashewanella.</title>
        <authorList>
            <person name="Wang G."/>
        </authorList>
    </citation>
    <scope>NUCLEOTIDE SEQUENCE [LARGE SCALE GENOMIC DNA]</scope>
    <source>
        <strain evidence="1 2">KCTC 22492</strain>
    </source>
</reference>
<accession>A0A3A6TRI8</accession>
<sequence>MDEDDLSAWRIVDDEVLNAEAFYYHTGYPYYRLYENGEFGQGTLEYEPPTAKVFTCQRPQIFDLQSEVKPTDQDWSSSSQEFYHTEKDWSMFAQELDEKAIRVSEGTQSMPCMAETSKVILSQIDLYLAAQWLNNTEKEAINYYKQQVQALKDKNYPYKESLKLALEFTLVQDVFNILSIPHVSEEEAKEIRNSSIGTLIKDWDKEAENYAKSQRFYGVGREFGPLSLANIIYQDWDVGLFGISNSEAESVQAGHKTWHILQAIFMQFSSEDVEQIFSTLKTVSEEKLVVPAFCGFSVKTMNLSQNTALVPVGLTIKRSEKHDIDLMSSSLLAFHDLLHESRIKSGIMKSNIEKKLGHTTVISLYNNSKQVDEYIHFIAENIAFIFGHELGKLLTYFIESPLDIDLDESNLKMFIGEYLPNNLLPHAFSVEDENYNEKALEGLKWLKAHVLQMFVPHTSNSSVLAVCIRLRREIQLSVSNV</sequence>
<proteinExistence type="predicted"/>
<comment type="caution">
    <text evidence="1">The sequence shown here is derived from an EMBL/GenBank/DDBJ whole genome shotgun (WGS) entry which is preliminary data.</text>
</comment>
<dbReference type="RefSeq" id="WP_121854171.1">
    <property type="nucleotide sequence ID" value="NZ_CP037952.1"/>
</dbReference>
<evidence type="ECO:0000313" key="1">
    <source>
        <dbReference type="EMBL" id="RJY11080.1"/>
    </source>
</evidence>
<gene>
    <name evidence="1" type="ORF">D5R81_13530</name>
</gene>
<dbReference type="AlphaFoldDB" id="A0A3A6TRI8"/>
<protein>
    <submittedName>
        <fullName evidence="1">Uncharacterized protein</fullName>
    </submittedName>
</protein>
<evidence type="ECO:0000313" key="2">
    <source>
        <dbReference type="Proteomes" id="UP000273022"/>
    </source>
</evidence>
<dbReference type="EMBL" id="QYYH01000088">
    <property type="protein sequence ID" value="RJY11080.1"/>
    <property type="molecule type" value="Genomic_DNA"/>
</dbReference>
<keyword evidence="2" id="KW-1185">Reference proteome</keyword>
<dbReference type="Proteomes" id="UP000273022">
    <property type="component" value="Unassembled WGS sequence"/>
</dbReference>
<organism evidence="1 2">
    <name type="scientific">Parashewanella spongiae</name>
    <dbReference type="NCBI Taxonomy" id="342950"/>
    <lineage>
        <taxon>Bacteria</taxon>
        <taxon>Pseudomonadati</taxon>
        <taxon>Pseudomonadota</taxon>
        <taxon>Gammaproteobacteria</taxon>
        <taxon>Alteromonadales</taxon>
        <taxon>Shewanellaceae</taxon>
        <taxon>Parashewanella</taxon>
    </lineage>
</organism>